<evidence type="ECO:0000259" key="3">
    <source>
        <dbReference type="PROSITE" id="PS50157"/>
    </source>
</evidence>
<feature type="region of interest" description="Disordered" evidence="2">
    <location>
        <begin position="99"/>
        <end position="121"/>
    </location>
</feature>
<feature type="compositionally biased region" description="Basic residues" evidence="2">
    <location>
        <begin position="591"/>
        <end position="602"/>
    </location>
</feature>
<feature type="region of interest" description="Disordered" evidence="2">
    <location>
        <begin position="240"/>
        <end position="282"/>
    </location>
</feature>
<organism evidence="4 5">
    <name type="scientific">Oedothorax gibbosus</name>
    <dbReference type="NCBI Taxonomy" id="931172"/>
    <lineage>
        <taxon>Eukaryota</taxon>
        <taxon>Metazoa</taxon>
        <taxon>Ecdysozoa</taxon>
        <taxon>Arthropoda</taxon>
        <taxon>Chelicerata</taxon>
        <taxon>Arachnida</taxon>
        <taxon>Araneae</taxon>
        <taxon>Araneomorphae</taxon>
        <taxon>Entelegynae</taxon>
        <taxon>Araneoidea</taxon>
        <taxon>Linyphiidae</taxon>
        <taxon>Erigoninae</taxon>
        <taxon>Oedothorax</taxon>
    </lineage>
</organism>
<comment type="caution">
    <text evidence="4">The sequence shown here is derived from an EMBL/GenBank/DDBJ whole genome shotgun (WGS) entry which is preliminary data.</text>
</comment>
<gene>
    <name evidence="4" type="ORF">JTE90_015598</name>
</gene>
<feature type="region of interest" description="Disordered" evidence="2">
    <location>
        <begin position="589"/>
        <end position="633"/>
    </location>
</feature>
<dbReference type="AlphaFoldDB" id="A0AAV6UV53"/>
<protein>
    <recommendedName>
        <fullName evidence="3">C2H2-type domain-containing protein</fullName>
    </recommendedName>
</protein>
<feature type="compositionally biased region" description="Basic and acidic residues" evidence="2">
    <location>
        <begin position="108"/>
        <end position="118"/>
    </location>
</feature>
<feature type="compositionally biased region" description="Polar residues" evidence="2">
    <location>
        <begin position="248"/>
        <end position="257"/>
    </location>
</feature>
<keyword evidence="1" id="KW-0862">Zinc</keyword>
<evidence type="ECO:0000313" key="5">
    <source>
        <dbReference type="Proteomes" id="UP000827092"/>
    </source>
</evidence>
<feature type="region of interest" description="Disordered" evidence="2">
    <location>
        <begin position="300"/>
        <end position="348"/>
    </location>
</feature>
<feature type="region of interest" description="Disordered" evidence="2">
    <location>
        <begin position="381"/>
        <end position="414"/>
    </location>
</feature>
<dbReference type="InterPro" id="IPR036236">
    <property type="entry name" value="Znf_C2H2_sf"/>
</dbReference>
<feature type="compositionally biased region" description="Low complexity" evidence="2">
    <location>
        <begin position="381"/>
        <end position="394"/>
    </location>
</feature>
<feature type="domain" description="C2H2-type" evidence="3">
    <location>
        <begin position="540"/>
        <end position="567"/>
    </location>
</feature>
<dbReference type="GO" id="GO:0008270">
    <property type="term" value="F:zinc ion binding"/>
    <property type="evidence" value="ECO:0007669"/>
    <property type="project" value="UniProtKB-KW"/>
</dbReference>
<feature type="compositionally biased region" description="Polar residues" evidence="2">
    <location>
        <begin position="401"/>
        <end position="414"/>
    </location>
</feature>
<dbReference type="InterPro" id="IPR013087">
    <property type="entry name" value="Znf_C2H2_type"/>
</dbReference>
<evidence type="ECO:0000256" key="2">
    <source>
        <dbReference type="SAM" id="MobiDB-lite"/>
    </source>
</evidence>
<dbReference type="SUPFAM" id="SSF57667">
    <property type="entry name" value="beta-beta-alpha zinc fingers"/>
    <property type="match status" value="1"/>
</dbReference>
<feature type="compositionally biased region" description="Polar residues" evidence="2">
    <location>
        <begin position="338"/>
        <end position="348"/>
    </location>
</feature>
<feature type="region of interest" description="Disordered" evidence="2">
    <location>
        <begin position="22"/>
        <end position="67"/>
    </location>
</feature>
<evidence type="ECO:0000313" key="4">
    <source>
        <dbReference type="EMBL" id="KAG8187728.1"/>
    </source>
</evidence>
<dbReference type="EMBL" id="JAFNEN010000261">
    <property type="protein sequence ID" value="KAG8187728.1"/>
    <property type="molecule type" value="Genomic_DNA"/>
</dbReference>
<proteinExistence type="predicted"/>
<sequence>MKRSHAFHEKIRLNLSKKLRLPQDQIASERGSDEIGKEGSAIPSSSEDPQLQEINSTEEPLTETLSTSTELFRTRLTARLKSTLDSLVSELQKAPQSDVVSSSDVEILQDKTSSDESSAKSNVENDAAELVLLNFIQSAKSQISGLLSKRKQASSENRKRITKPFNVDPLQIQISLKLQDLLCNALDNQRCENNTVSSNTSDLINEIELRNLSHLLQDFLSTAKKKLSFSLNPDSERISQLGKKASASEHSQLSVHKTSLARKSPVKPQVQKFDGSREVQNKRQLRQRVAESFASNSQLVINNKNSNKQNIRTKDQNVVNESSSDHINTNSKKRPLSPNKSCQSYISDNKQSKSINILDKNLVQVNGNNNSFESNELLNIQSQSKSQNKSSQSKELVKTNHIPNPKSNNKEINCNPKSLNLSQEVMETSQYSSVHDNPNYRNSGILLLSECERTPDFLDLNLEVQDSDADDPDPVYSRADFIRSTYQDSDSDEDVVLLGEKKPTYQEITLDEDDDGEVCEKVVEVQKPTRIPKSFQDLLYDCPNCDKKFRVESLLKFHVRMHSVVESTLGRAASPTQPEIIEEIQAEEKAKKLKSSQRHRRKEKENTKQNSKASRKPKLLKEKHAKKKSKTTP</sequence>
<evidence type="ECO:0000256" key="1">
    <source>
        <dbReference type="PROSITE-ProRule" id="PRU00042"/>
    </source>
</evidence>
<dbReference type="Proteomes" id="UP000827092">
    <property type="component" value="Unassembled WGS sequence"/>
</dbReference>
<keyword evidence="1" id="KW-0863">Zinc-finger</keyword>
<feature type="compositionally biased region" description="Polar residues" evidence="2">
    <location>
        <begin position="42"/>
        <end position="55"/>
    </location>
</feature>
<feature type="compositionally biased region" description="Basic residues" evidence="2">
    <location>
        <begin position="613"/>
        <end position="633"/>
    </location>
</feature>
<keyword evidence="1" id="KW-0479">Metal-binding</keyword>
<accession>A0AAV6UV53</accession>
<keyword evidence="5" id="KW-1185">Reference proteome</keyword>
<feature type="compositionally biased region" description="Polar residues" evidence="2">
    <location>
        <begin position="300"/>
        <end position="330"/>
    </location>
</feature>
<feature type="compositionally biased region" description="Low complexity" evidence="2">
    <location>
        <begin position="57"/>
        <end position="67"/>
    </location>
</feature>
<dbReference type="PROSITE" id="PS00028">
    <property type="entry name" value="ZINC_FINGER_C2H2_1"/>
    <property type="match status" value="1"/>
</dbReference>
<reference evidence="4 5" key="1">
    <citation type="journal article" date="2022" name="Nat. Ecol. Evol.">
        <title>A masculinizing supergene underlies an exaggerated male reproductive morph in a spider.</title>
        <authorList>
            <person name="Hendrickx F."/>
            <person name="De Corte Z."/>
            <person name="Sonet G."/>
            <person name="Van Belleghem S.M."/>
            <person name="Kostlbacher S."/>
            <person name="Vangestel C."/>
        </authorList>
    </citation>
    <scope>NUCLEOTIDE SEQUENCE [LARGE SCALE GENOMIC DNA]</scope>
    <source>
        <strain evidence="4">W744_W776</strain>
    </source>
</reference>
<name>A0AAV6UV53_9ARAC</name>
<dbReference type="PROSITE" id="PS50157">
    <property type="entry name" value="ZINC_FINGER_C2H2_2"/>
    <property type="match status" value="1"/>
</dbReference>